<evidence type="ECO:0000313" key="11">
    <source>
        <dbReference type="Proteomes" id="UP001580391"/>
    </source>
</evidence>
<dbReference type="GO" id="GO:0005737">
    <property type="term" value="C:cytoplasm"/>
    <property type="evidence" value="ECO:0007669"/>
    <property type="project" value="UniProtKB-SubCell"/>
</dbReference>
<keyword evidence="4 6" id="KW-0368">Histidine biosynthesis</keyword>
<keyword evidence="6" id="KW-0963">Cytoplasm</keyword>
<dbReference type="UniPathway" id="UPA00031">
    <property type="reaction ID" value="UER00011"/>
</dbReference>
<dbReference type="Proteomes" id="UP000231912">
    <property type="component" value="Unassembled WGS sequence"/>
</dbReference>
<gene>
    <name evidence="6 8" type="primary">hisB</name>
    <name evidence="8" type="ORF">ACE5IX_10305</name>
    <name evidence="9" type="ORF">CH371_01815</name>
</gene>
<dbReference type="InterPro" id="IPR038494">
    <property type="entry name" value="IGPD_sf"/>
</dbReference>
<evidence type="ECO:0000256" key="7">
    <source>
        <dbReference type="RuleBase" id="RU000599"/>
    </source>
</evidence>
<proteinExistence type="inferred from homology"/>
<reference evidence="8 11" key="2">
    <citation type="submission" date="2024-09" db="EMBL/GenBank/DDBJ databases">
        <title>Taxonomic and Genotyping Characterization of Leptospira Strains isolated from Multiple Sources in Colombia highlights the importance of intermediate species.</title>
        <authorList>
            <person name="Torres Higuera L."/>
            <person name="Rojas Tapias D."/>
            <person name="Jimenez Velasquez S."/>
            <person name="Renjifo Ibanez C."/>
        </authorList>
    </citation>
    <scope>NUCLEOTIDE SEQUENCE [LARGE SCALE GENOMIC DNA]</scope>
    <source>
        <strain evidence="8 11">Lep080</strain>
    </source>
</reference>
<dbReference type="AlphaFoldDB" id="A0A2M9ZEI7"/>
<evidence type="ECO:0000256" key="1">
    <source>
        <dbReference type="ARBA" id="ARBA00005047"/>
    </source>
</evidence>
<evidence type="ECO:0000256" key="6">
    <source>
        <dbReference type="HAMAP-Rule" id="MF_00076"/>
    </source>
</evidence>
<dbReference type="FunFam" id="3.30.230.40:FF:000003">
    <property type="entry name" value="Imidazoleglycerol-phosphate dehydratase HisB"/>
    <property type="match status" value="1"/>
</dbReference>
<keyword evidence="11" id="KW-1185">Reference proteome</keyword>
<evidence type="ECO:0000313" key="8">
    <source>
        <dbReference type="EMBL" id="MFB5736901.1"/>
    </source>
</evidence>
<comment type="caution">
    <text evidence="9">The sequence shown here is derived from an EMBL/GenBank/DDBJ whole genome shotgun (WGS) entry which is preliminary data.</text>
</comment>
<dbReference type="EMBL" id="NPDT01000001">
    <property type="protein sequence ID" value="PJZ66860.1"/>
    <property type="molecule type" value="Genomic_DNA"/>
</dbReference>
<evidence type="ECO:0000313" key="10">
    <source>
        <dbReference type="Proteomes" id="UP000231912"/>
    </source>
</evidence>
<evidence type="ECO:0000256" key="5">
    <source>
        <dbReference type="ARBA" id="ARBA00023239"/>
    </source>
</evidence>
<dbReference type="RefSeq" id="WP_100757449.1">
    <property type="nucleotide sequence ID" value="NZ_JBHILI010000005.1"/>
</dbReference>
<dbReference type="Pfam" id="PF00475">
    <property type="entry name" value="IGPD"/>
    <property type="match status" value="1"/>
</dbReference>
<evidence type="ECO:0000256" key="3">
    <source>
        <dbReference type="ARBA" id="ARBA00022605"/>
    </source>
</evidence>
<dbReference type="GO" id="GO:0000105">
    <property type="term" value="P:L-histidine biosynthetic process"/>
    <property type="evidence" value="ECO:0007669"/>
    <property type="project" value="UniProtKB-UniRule"/>
</dbReference>
<comment type="similarity">
    <text evidence="6 7">Belongs to the imidazoleglycerol-phosphate dehydratase family.</text>
</comment>
<organism evidence="9 10">
    <name type="scientific">Leptospira wolffii</name>
    <dbReference type="NCBI Taxonomy" id="409998"/>
    <lineage>
        <taxon>Bacteria</taxon>
        <taxon>Pseudomonadati</taxon>
        <taxon>Spirochaetota</taxon>
        <taxon>Spirochaetia</taxon>
        <taxon>Leptospirales</taxon>
        <taxon>Leptospiraceae</taxon>
        <taxon>Leptospira</taxon>
    </lineage>
</organism>
<dbReference type="Gene3D" id="3.30.230.40">
    <property type="entry name" value="Imidazole glycerol phosphate dehydratase, domain 1"/>
    <property type="match status" value="2"/>
</dbReference>
<dbReference type="PROSITE" id="PS00954">
    <property type="entry name" value="IGP_DEHYDRATASE_1"/>
    <property type="match status" value="1"/>
</dbReference>
<reference evidence="9 10" key="1">
    <citation type="submission" date="2017-07" db="EMBL/GenBank/DDBJ databases">
        <title>Leptospira spp. isolated from tropical soils.</title>
        <authorList>
            <person name="Thibeaux R."/>
            <person name="Iraola G."/>
            <person name="Ferres I."/>
            <person name="Bierque E."/>
            <person name="Girault D."/>
            <person name="Soupe-Gilbert M.-E."/>
            <person name="Picardeau M."/>
            <person name="Goarant C."/>
        </authorList>
    </citation>
    <scope>NUCLEOTIDE SEQUENCE [LARGE SCALE GENOMIC DNA]</scope>
    <source>
        <strain evidence="9 10">FH2-C-A2</strain>
    </source>
</reference>
<evidence type="ECO:0000256" key="4">
    <source>
        <dbReference type="ARBA" id="ARBA00023102"/>
    </source>
</evidence>
<comment type="catalytic activity">
    <reaction evidence="6 7">
        <text>D-erythro-1-(imidazol-4-yl)glycerol 3-phosphate = 3-(imidazol-4-yl)-2-oxopropyl phosphate + H2O</text>
        <dbReference type="Rhea" id="RHEA:11040"/>
        <dbReference type="ChEBI" id="CHEBI:15377"/>
        <dbReference type="ChEBI" id="CHEBI:57766"/>
        <dbReference type="ChEBI" id="CHEBI:58278"/>
        <dbReference type="EC" id="4.2.1.19"/>
    </reaction>
</comment>
<keyword evidence="5 6" id="KW-0456">Lyase</keyword>
<comment type="pathway">
    <text evidence="1 6 7">Amino-acid biosynthesis; L-histidine biosynthesis; L-histidine from 5-phospho-alpha-D-ribose 1-diphosphate: step 6/9.</text>
</comment>
<dbReference type="GO" id="GO:0004424">
    <property type="term" value="F:imidazoleglycerol-phosphate dehydratase activity"/>
    <property type="evidence" value="ECO:0007669"/>
    <property type="project" value="UniProtKB-UniRule"/>
</dbReference>
<evidence type="ECO:0000313" key="9">
    <source>
        <dbReference type="EMBL" id="PJZ66860.1"/>
    </source>
</evidence>
<dbReference type="EMBL" id="JBHILJ010000004">
    <property type="protein sequence ID" value="MFB5736901.1"/>
    <property type="molecule type" value="Genomic_DNA"/>
</dbReference>
<dbReference type="PANTHER" id="PTHR23133">
    <property type="entry name" value="IMIDAZOLEGLYCEROL-PHOSPHATE DEHYDRATASE HIS7"/>
    <property type="match status" value="1"/>
</dbReference>
<protein>
    <recommendedName>
        <fullName evidence="2 6">Imidazoleglycerol-phosphate dehydratase</fullName>
        <shortName evidence="6">IGPD</shortName>
        <ecNumber evidence="6 7">4.2.1.19</ecNumber>
    </recommendedName>
</protein>
<dbReference type="EC" id="4.2.1.19" evidence="6 7"/>
<name>A0A2M9ZEI7_9LEPT</name>
<dbReference type="SUPFAM" id="SSF54211">
    <property type="entry name" value="Ribosomal protein S5 domain 2-like"/>
    <property type="match status" value="2"/>
</dbReference>
<dbReference type="NCBIfam" id="NF002114">
    <property type="entry name" value="PRK00951.2-4"/>
    <property type="match status" value="1"/>
</dbReference>
<sequence length="193" mass="21857">MKEERKTSETDIKLALNIRGTGKYKFDTEIPFFEHMLSHVSKHGLIDMDLWLRGDIEIDCHHSVEDTAILLGNIIHKQLGDKAGIRRYGHYTLPMDEVLTTVAVDLGGRYYYKYTGPELTGKFGIYDAELSLEFLQKFALNAKMNLHVVVHYGENRHHIHESIFKGLGKALRMAMEIDPASAGTIPSTKGVLE</sequence>
<dbReference type="HAMAP" id="MF_00076">
    <property type="entry name" value="HisB"/>
    <property type="match status" value="1"/>
</dbReference>
<keyword evidence="3 6" id="KW-0028">Amino-acid biosynthesis</keyword>
<dbReference type="InterPro" id="IPR000807">
    <property type="entry name" value="ImidazoleglycerolP_deHydtase"/>
</dbReference>
<dbReference type="CDD" id="cd07914">
    <property type="entry name" value="IGPD"/>
    <property type="match status" value="1"/>
</dbReference>
<accession>A0A2M9ZEI7</accession>
<dbReference type="FunFam" id="3.30.230.40:FF:000001">
    <property type="entry name" value="Imidazoleglycerol-phosphate dehydratase HisB"/>
    <property type="match status" value="1"/>
</dbReference>
<evidence type="ECO:0000256" key="2">
    <source>
        <dbReference type="ARBA" id="ARBA00016664"/>
    </source>
</evidence>
<dbReference type="InterPro" id="IPR020568">
    <property type="entry name" value="Ribosomal_Su5_D2-typ_SF"/>
</dbReference>
<dbReference type="InterPro" id="IPR020565">
    <property type="entry name" value="ImidazoleglycerP_deHydtase_CS"/>
</dbReference>
<dbReference type="Proteomes" id="UP001580391">
    <property type="component" value="Unassembled WGS sequence"/>
</dbReference>
<dbReference type="PROSITE" id="PS00955">
    <property type="entry name" value="IGP_DEHYDRATASE_2"/>
    <property type="match status" value="1"/>
</dbReference>
<comment type="subcellular location">
    <subcellularLocation>
        <location evidence="6 7">Cytoplasm</location>
    </subcellularLocation>
</comment>
<dbReference type="PANTHER" id="PTHR23133:SF2">
    <property type="entry name" value="IMIDAZOLEGLYCEROL-PHOSPHATE DEHYDRATASE"/>
    <property type="match status" value="1"/>
</dbReference>